<accession>A0AAP6V7L6</accession>
<dbReference type="InterPro" id="IPR041229">
    <property type="entry name" value="HEPN_Apea"/>
</dbReference>
<comment type="caution">
    <text evidence="3">The sequence shown here is derived from an EMBL/GenBank/DDBJ whole genome shotgun (WGS) entry which is preliminary data.</text>
</comment>
<evidence type="ECO:0008006" key="5">
    <source>
        <dbReference type="Google" id="ProtNLM"/>
    </source>
</evidence>
<protein>
    <recommendedName>
        <fullName evidence="5">ApeA N-terminal domain-containing protein</fullName>
    </recommendedName>
</protein>
<proteinExistence type="predicted"/>
<dbReference type="InterPro" id="IPR041223">
    <property type="entry name" value="ApeA_NTD"/>
</dbReference>
<feature type="domain" description="Apea-like HEPN" evidence="1">
    <location>
        <begin position="308"/>
        <end position="437"/>
    </location>
</feature>
<name>A0AAP6V7L6_ENTFL</name>
<dbReference type="Proteomes" id="UP000429730">
    <property type="component" value="Unassembled WGS sequence"/>
</dbReference>
<dbReference type="Pfam" id="PF18739">
    <property type="entry name" value="HEPN_Apea"/>
    <property type="match status" value="1"/>
</dbReference>
<sequence length="444" mass="51830">MVKTTNSTMFDNLDISGICSLADNFEEYSAGVLTYSASNNYEINLKLTDTSIYKLSEIPVIYGIASNSERITLLNNRVINSNIGAFGSATIICEKIVIGPDFFGKPQESCIKKVSFSFYKLNEWMNLPIWNSDYDHSKDVYMIWHKKIPLREYRIEEIKGSLKENYVYSQQKSIENINISIRIENFYTLIFDNGKNLDEVYECIYKVVQFFYVLFGSELPVKFIEFEYGSINIGNKVIGKKYRMYVRQNAKVQSRKLRPYELFPYATIADNLSKYINNWFAFYADLETIIQTYVGDLQLTSFLETQFLNACRNVEIFHRIYLEKEKIEGPEIVFMRKKLMEIVTGAEEPVRKYFSERINYTGEETLSKRIKESLKVVPNPILKETILYRSKSLSDSKTRFVRACVNTRNFLTHGSQDKSKYQPIFEKENLYMATKILNTSQMSN</sequence>
<evidence type="ECO:0000259" key="2">
    <source>
        <dbReference type="Pfam" id="PF18862"/>
    </source>
</evidence>
<evidence type="ECO:0000259" key="1">
    <source>
        <dbReference type="Pfam" id="PF18739"/>
    </source>
</evidence>
<dbReference type="RefSeq" id="WP_160808466.1">
    <property type="nucleotide sequence ID" value="NZ_WVTJ01000056.1"/>
</dbReference>
<evidence type="ECO:0000313" key="4">
    <source>
        <dbReference type="Proteomes" id="UP000429730"/>
    </source>
</evidence>
<reference evidence="3 4" key="1">
    <citation type="submission" date="2019-04" db="EMBL/GenBank/DDBJ databases">
        <title>Step-wise assembly of the neonatal virome modulated by breast feeding.</title>
        <authorList>
            <person name="Liang G."/>
            <person name="Bushman F."/>
        </authorList>
    </citation>
    <scope>NUCLEOTIDE SEQUENCE [LARGE SCALE GENOMIC DNA]</scope>
    <source>
        <strain evidence="3 4">E3754</strain>
    </source>
</reference>
<dbReference type="Pfam" id="PF18862">
    <property type="entry name" value="ApeA_NTD1"/>
    <property type="match status" value="1"/>
</dbReference>
<evidence type="ECO:0000313" key="3">
    <source>
        <dbReference type="EMBL" id="MXS54047.1"/>
    </source>
</evidence>
<feature type="domain" description="ApeA N-terminal" evidence="2">
    <location>
        <begin position="20"/>
        <end position="279"/>
    </location>
</feature>
<dbReference type="EMBL" id="WVTJ01000056">
    <property type="protein sequence ID" value="MXS54047.1"/>
    <property type="molecule type" value="Genomic_DNA"/>
</dbReference>
<dbReference type="AlphaFoldDB" id="A0AAP6V7L6"/>
<organism evidence="3 4">
    <name type="scientific">Enterococcus faecalis</name>
    <name type="common">Streptococcus faecalis</name>
    <dbReference type="NCBI Taxonomy" id="1351"/>
    <lineage>
        <taxon>Bacteria</taxon>
        <taxon>Bacillati</taxon>
        <taxon>Bacillota</taxon>
        <taxon>Bacilli</taxon>
        <taxon>Lactobacillales</taxon>
        <taxon>Enterococcaceae</taxon>
        <taxon>Enterococcus</taxon>
    </lineage>
</organism>
<gene>
    <name evidence="3" type="ORF">GTI81_15245</name>
</gene>